<name>A0AAE6W1Q0_9BACT</name>
<evidence type="ECO:0000256" key="1">
    <source>
        <dbReference type="SAM" id="Coils"/>
    </source>
</evidence>
<protein>
    <recommendedName>
        <fullName evidence="4">HlyD family secretion protein</fullName>
    </recommendedName>
</protein>
<sequence length="363" mass="41201">MAALFFAGNMLKNWGKLCLVTFSCMLASFLPHGFGTETVPNVQEEVPETARDCYINVFRAKVVPERIRSFSMPADGIVSNWIPADGRVRRDTIIATVNEDEIEMERRELEVKILKDRIAKEEELSELEKQLEEMKFYSSLSREERQYASKQPEGGQRAEKSLKDKIELTKKELAMVGDKARLDFSKKEEKYILKMPFDGKLQYQFSFPRDNSVSLYLDAAAAIATVCDDSAYYITISIADPDLTRLPPESLYLAVPMSDGSMLRGNFAFKRVEKNTSSGGDLLAYFFRLSPKDHDRAHAMLGSNCTARLYYSPSGEVIRLNKVLLASSPEGRKCSSWQELLEKTHPDMELIVNGETELIVRKK</sequence>
<dbReference type="EMBL" id="CP029701">
    <property type="protein sequence ID" value="QHV62262.1"/>
    <property type="molecule type" value="Genomic_DNA"/>
</dbReference>
<evidence type="ECO:0000313" key="3">
    <source>
        <dbReference type="Proteomes" id="UP000642553"/>
    </source>
</evidence>
<dbReference type="AlphaFoldDB" id="A0AAE6W1Q0"/>
<reference evidence="2" key="1">
    <citation type="submission" date="2018-05" db="EMBL/GenBank/DDBJ databases">
        <title>Complete genome sequnece of Akkermansia muciniphila EB-AMDK-40.</title>
        <authorList>
            <person name="Nam Y.-D."/>
            <person name="Chung W.-H."/>
            <person name="Park Y.S."/>
            <person name="Kang J."/>
        </authorList>
    </citation>
    <scope>NUCLEOTIDE SEQUENCE</scope>
    <source>
        <strain evidence="2">EB-AMDK-40</strain>
    </source>
</reference>
<accession>A0AAE6W1Q0</accession>
<evidence type="ECO:0000313" key="2">
    <source>
        <dbReference type="EMBL" id="QHV62262.1"/>
    </source>
</evidence>
<evidence type="ECO:0008006" key="4">
    <source>
        <dbReference type="Google" id="ProtNLM"/>
    </source>
</evidence>
<feature type="coiled-coil region" evidence="1">
    <location>
        <begin position="97"/>
        <end position="137"/>
    </location>
</feature>
<proteinExistence type="predicted"/>
<dbReference type="Proteomes" id="UP000642553">
    <property type="component" value="Chromosome"/>
</dbReference>
<organism evidence="2 3">
    <name type="scientific">Akkermansia massiliensis</name>
    <dbReference type="NCBI Taxonomy" id="2927224"/>
    <lineage>
        <taxon>Bacteria</taxon>
        <taxon>Pseudomonadati</taxon>
        <taxon>Verrucomicrobiota</taxon>
        <taxon>Verrucomicrobiia</taxon>
        <taxon>Verrucomicrobiales</taxon>
        <taxon>Akkermansiaceae</taxon>
        <taxon>Akkermansia</taxon>
    </lineage>
</organism>
<keyword evidence="1" id="KW-0175">Coiled coil</keyword>
<gene>
    <name evidence="2" type="ORF">DMI76_02260</name>
</gene>